<evidence type="ECO:0000313" key="6">
    <source>
        <dbReference type="Proteomes" id="UP000557739"/>
    </source>
</evidence>
<evidence type="ECO:0000256" key="4">
    <source>
        <dbReference type="SAM" id="MobiDB-lite"/>
    </source>
</evidence>
<proteinExistence type="inferred from homology"/>
<gene>
    <name evidence="5" type="ORF">FHR19_002695</name>
</gene>
<evidence type="ECO:0000313" key="5">
    <source>
        <dbReference type="EMBL" id="MBB5699329.1"/>
    </source>
</evidence>
<organism evidence="5 6">
    <name type="scientific">Sphingomonas yantingensis</name>
    <dbReference type="NCBI Taxonomy" id="1241761"/>
    <lineage>
        <taxon>Bacteria</taxon>
        <taxon>Pseudomonadati</taxon>
        <taxon>Pseudomonadota</taxon>
        <taxon>Alphaproteobacteria</taxon>
        <taxon>Sphingomonadales</taxon>
        <taxon>Sphingomonadaceae</taxon>
        <taxon>Sphingomonas</taxon>
    </lineage>
</organism>
<dbReference type="AlphaFoldDB" id="A0A7W9EIN6"/>
<reference evidence="5 6" key="1">
    <citation type="submission" date="2020-08" db="EMBL/GenBank/DDBJ databases">
        <title>Genomic Encyclopedia of Type Strains, Phase IV (KMG-IV): sequencing the most valuable type-strain genomes for metagenomic binning, comparative biology and taxonomic classification.</title>
        <authorList>
            <person name="Goeker M."/>
        </authorList>
    </citation>
    <scope>NUCLEOTIDE SEQUENCE [LARGE SCALE GENOMIC DNA]</scope>
    <source>
        <strain evidence="5 6">DSM 27244</strain>
    </source>
</reference>
<dbReference type="Proteomes" id="UP000557739">
    <property type="component" value="Unassembled WGS sequence"/>
</dbReference>
<comment type="similarity">
    <text evidence="1">Belongs to the transferase hexapeptide repeat family.</text>
</comment>
<sequence length="366" mass="40196">MLIRALKGQQPHDSGTCVPHIADRGAFGDAARRHAKYQSQPGRSRCRSGQAASIDAGHDRRQEKRPRIVRFIQRRLPDVTVARRLAICFASVKAAMRHVTSRAPAFSIRRDCRKPRRGGSDIVPVGQVAARRPVVRAFEALRERNESSTVLCGVRTGSWALAMLSNRNRTILDRMERGGMATCGQVDKTSEKDVSPFEALALDVYGAARPMTILRALWLLHAHGGRHRPMVLIRLAQHFDRPRRRRFRDWARRRLSREYGCFLQVGARIGPGLKLPHPQGVVIGAGARIGRNCVLYHQVTLGGARRGDFAADRYPVIGHDVVVFAGAKLLGAVEVGDGACIGANAVVLKDVPAGRTAVGVPARLLP</sequence>
<dbReference type="Pfam" id="PF00132">
    <property type="entry name" value="Hexapep"/>
    <property type="match status" value="1"/>
</dbReference>
<dbReference type="Gene3D" id="2.160.10.10">
    <property type="entry name" value="Hexapeptide repeat proteins"/>
    <property type="match status" value="1"/>
</dbReference>
<dbReference type="InterPro" id="IPR011004">
    <property type="entry name" value="Trimer_LpxA-like_sf"/>
</dbReference>
<dbReference type="RefSeq" id="WP_221228540.1">
    <property type="nucleotide sequence ID" value="NZ_JACIJJ010000004.1"/>
</dbReference>
<name>A0A7W9EIN6_9SPHN</name>
<dbReference type="InterPro" id="IPR045304">
    <property type="entry name" value="LbH_SAT"/>
</dbReference>
<protein>
    <submittedName>
        <fullName evidence="5">Serine acetyltransferase</fullName>
    </submittedName>
</protein>
<dbReference type="CDD" id="cd03354">
    <property type="entry name" value="LbH_SAT"/>
    <property type="match status" value="1"/>
</dbReference>
<accession>A0A7W9EIN6</accession>
<dbReference type="InterPro" id="IPR001451">
    <property type="entry name" value="Hexapep"/>
</dbReference>
<dbReference type="GO" id="GO:0016746">
    <property type="term" value="F:acyltransferase activity"/>
    <property type="evidence" value="ECO:0007669"/>
    <property type="project" value="UniProtKB-KW"/>
</dbReference>
<comment type="caution">
    <text evidence="5">The sequence shown here is derived from an EMBL/GenBank/DDBJ whole genome shotgun (WGS) entry which is preliminary data.</text>
</comment>
<dbReference type="PANTHER" id="PTHR42811">
    <property type="entry name" value="SERINE ACETYLTRANSFERASE"/>
    <property type="match status" value="1"/>
</dbReference>
<keyword evidence="6" id="KW-1185">Reference proteome</keyword>
<feature type="region of interest" description="Disordered" evidence="4">
    <location>
        <begin position="31"/>
        <end position="62"/>
    </location>
</feature>
<keyword evidence="3" id="KW-0012">Acyltransferase</keyword>
<evidence type="ECO:0000256" key="2">
    <source>
        <dbReference type="ARBA" id="ARBA00022679"/>
    </source>
</evidence>
<keyword evidence="2 5" id="KW-0808">Transferase</keyword>
<evidence type="ECO:0000256" key="3">
    <source>
        <dbReference type="ARBA" id="ARBA00023315"/>
    </source>
</evidence>
<dbReference type="SUPFAM" id="SSF51161">
    <property type="entry name" value="Trimeric LpxA-like enzymes"/>
    <property type="match status" value="1"/>
</dbReference>
<dbReference type="EMBL" id="JACIJJ010000004">
    <property type="protein sequence ID" value="MBB5699329.1"/>
    <property type="molecule type" value="Genomic_DNA"/>
</dbReference>
<evidence type="ECO:0000256" key="1">
    <source>
        <dbReference type="ARBA" id="ARBA00007274"/>
    </source>
</evidence>